<sequence length="505" mass="57348">MASPGVRKINFLHSKRLQGVQDIINLRKGGNATYESADIFNQILAALIQVVENDITEDIARSPFVGVGTDESTDRSTEKHAVFVIRYIKLQTASLKTTFLKMKSIRDGKVETIFNALKDELRDKGVKFRRMVGFGADGANVMASDMNGVTGLIHQDNPYSVCIHCVCHRLHLAVSQACKNIPEMVLLNDTLSTLYAYISRSPNKLQKFKDFAELIGQKAIKLKRIFDIRWLSMGEAVLAVLKNYEPLVMMIEDEAATGDPTAIGLHQQMTTYLFIALLHLTADVLSATNHLSRVMQYRDVCFSVLHGVFDDCIEVLQRLQNENGTFMQILSNELDADPIGMFKGHQITYQNRNARAGNRNYEDVVNGTRQLFLQNLLNNLRARFPQIPLYVAMQIFEPASYPPEDRLLNWGVDYLEVLLEHYGLPKTNKNGEQFAPIIDSDVVRAEFLPFKKLVSHNRGEMQEDHFHFYTPTKLMEKIFGNEQQLINNFFLLLVDLLSLAEELVN</sequence>
<dbReference type="PANTHER" id="PTHR46880">
    <property type="entry name" value="RAS-ASSOCIATING DOMAIN-CONTAINING PROTEIN"/>
    <property type="match status" value="1"/>
</dbReference>
<evidence type="ECO:0000313" key="2">
    <source>
        <dbReference type="RefSeq" id="XP_006822498.1"/>
    </source>
</evidence>
<dbReference type="GeneID" id="102805206"/>
<evidence type="ECO:0000313" key="1">
    <source>
        <dbReference type="Proteomes" id="UP000694865"/>
    </source>
</evidence>
<dbReference type="RefSeq" id="XP_006822498.1">
    <property type="nucleotide sequence ID" value="XM_006822435.1"/>
</dbReference>
<dbReference type="PANTHER" id="PTHR46880:SF5">
    <property type="entry name" value="DUF4371 DOMAIN-CONTAINING PROTEIN"/>
    <property type="match status" value="1"/>
</dbReference>
<proteinExistence type="predicted"/>
<dbReference type="Proteomes" id="UP000694865">
    <property type="component" value="Unplaced"/>
</dbReference>
<organism evidence="1 2">
    <name type="scientific">Saccoglossus kowalevskii</name>
    <name type="common">Acorn worm</name>
    <dbReference type="NCBI Taxonomy" id="10224"/>
    <lineage>
        <taxon>Eukaryota</taxon>
        <taxon>Metazoa</taxon>
        <taxon>Hemichordata</taxon>
        <taxon>Enteropneusta</taxon>
        <taxon>Harrimaniidae</taxon>
        <taxon>Saccoglossus</taxon>
    </lineage>
</organism>
<keyword evidence="1" id="KW-1185">Reference proteome</keyword>
<gene>
    <name evidence="2" type="primary">LOC102805206</name>
</gene>
<protein>
    <submittedName>
        <fullName evidence="2">Zinc finger protein 862-like</fullName>
    </submittedName>
</protein>
<dbReference type="InterPro" id="IPR012337">
    <property type="entry name" value="RNaseH-like_sf"/>
</dbReference>
<name>A0ABM0MR57_SACKO</name>
<dbReference type="SUPFAM" id="SSF53098">
    <property type="entry name" value="Ribonuclease H-like"/>
    <property type="match status" value="1"/>
</dbReference>
<reference evidence="2" key="1">
    <citation type="submission" date="2025-08" db="UniProtKB">
        <authorList>
            <consortium name="RefSeq"/>
        </authorList>
    </citation>
    <scope>IDENTIFICATION</scope>
    <source>
        <tissue evidence="2">Testes</tissue>
    </source>
</reference>
<accession>A0ABM0MR57</accession>